<dbReference type="EMBL" id="BPLR01010184">
    <property type="protein sequence ID" value="GIY37580.1"/>
    <property type="molecule type" value="Genomic_DNA"/>
</dbReference>
<evidence type="ECO:0000256" key="1">
    <source>
        <dbReference type="SAM" id="Phobius"/>
    </source>
</evidence>
<gene>
    <name evidence="2" type="primary">nrf-6_9</name>
    <name evidence="2" type="ORF">CEXT_758511</name>
</gene>
<keyword evidence="1" id="KW-0812">Transmembrane</keyword>
<name>A0AAV4SYL6_CAEEX</name>
<reference evidence="2 3" key="1">
    <citation type="submission" date="2021-06" db="EMBL/GenBank/DDBJ databases">
        <title>Caerostris extrusa draft genome.</title>
        <authorList>
            <person name="Kono N."/>
            <person name="Arakawa K."/>
        </authorList>
    </citation>
    <scope>NUCLEOTIDE SEQUENCE [LARGE SCALE GENOMIC DNA]</scope>
</reference>
<accession>A0AAV4SYL6</accession>
<keyword evidence="1" id="KW-0472">Membrane</keyword>
<evidence type="ECO:0000313" key="2">
    <source>
        <dbReference type="EMBL" id="GIY37580.1"/>
    </source>
</evidence>
<dbReference type="Proteomes" id="UP001054945">
    <property type="component" value="Unassembled WGS sequence"/>
</dbReference>
<keyword evidence="3" id="KW-1185">Reference proteome</keyword>
<protein>
    <submittedName>
        <fullName evidence="2">Nose resistant to fluoxetine protein 6</fullName>
    </submittedName>
</protein>
<feature type="transmembrane region" description="Helical" evidence="1">
    <location>
        <begin position="63"/>
        <end position="86"/>
    </location>
</feature>
<dbReference type="AlphaFoldDB" id="A0AAV4SYL6"/>
<comment type="caution">
    <text evidence="2">The sequence shown here is derived from an EMBL/GenBank/DDBJ whole genome shotgun (WGS) entry which is preliminary data.</text>
</comment>
<organism evidence="2 3">
    <name type="scientific">Caerostris extrusa</name>
    <name type="common">Bark spider</name>
    <name type="synonym">Caerostris bankana</name>
    <dbReference type="NCBI Taxonomy" id="172846"/>
    <lineage>
        <taxon>Eukaryota</taxon>
        <taxon>Metazoa</taxon>
        <taxon>Ecdysozoa</taxon>
        <taxon>Arthropoda</taxon>
        <taxon>Chelicerata</taxon>
        <taxon>Arachnida</taxon>
        <taxon>Araneae</taxon>
        <taxon>Araneomorphae</taxon>
        <taxon>Entelegynae</taxon>
        <taxon>Araneoidea</taxon>
        <taxon>Araneidae</taxon>
        <taxon>Caerostris</taxon>
    </lineage>
</organism>
<sequence>MSLPLSIGVCLPDSCDSTERLSNFTENLNLTGPALIIAKKIFSAMNMTKLICQNPPKEFSTGAIFVMVLISVFVLLVVIGSSITAYEYFTEPEKDITSNANSSHYPLVNSDVETGSSGWMETSKSF</sequence>
<evidence type="ECO:0000313" key="3">
    <source>
        <dbReference type="Proteomes" id="UP001054945"/>
    </source>
</evidence>
<proteinExistence type="predicted"/>
<keyword evidence="1" id="KW-1133">Transmembrane helix</keyword>